<evidence type="ECO:0000313" key="11">
    <source>
        <dbReference type="Proteomes" id="UP001065593"/>
    </source>
</evidence>
<keyword evidence="11" id="KW-1185">Reference proteome</keyword>
<comment type="caution">
    <text evidence="10">The sequence shown here is derived from an EMBL/GenBank/DDBJ whole genome shotgun (WGS) entry which is preliminary data.</text>
</comment>
<feature type="transmembrane region" description="Helical" evidence="7">
    <location>
        <begin position="247"/>
        <end position="275"/>
    </location>
</feature>
<keyword evidence="4 7" id="KW-1133">Transmembrane helix</keyword>
<keyword evidence="2" id="KW-1003">Cell membrane</keyword>
<evidence type="ECO:0000259" key="9">
    <source>
        <dbReference type="Pfam" id="PF12704"/>
    </source>
</evidence>
<dbReference type="RefSeq" id="WP_264988636.1">
    <property type="nucleotide sequence ID" value="NZ_BRZA01000002.1"/>
</dbReference>
<gene>
    <name evidence="10" type="ORF">LYSBPC_20110</name>
</gene>
<evidence type="ECO:0000256" key="7">
    <source>
        <dbReference type="SAM" id="Phobius"/>
    </source>
</evidence>
<evidence type="ECO:0000313" key="10">
    <source>
        <dbReference type="EMBL" id="GLC88884.1"/>
    </source>
</evidence>
<keyword evidence="5 7" id="KW-0472">Membrane</keyword>
<evidence type="ECO:0000259" key="8">
    <source>
        <dbReference type="Pfam" id="PF02687"/>
    </source>
</evidence>
<evidence type="ECO:0000256" key="4">
    <source>
        <dbReference type="ARBA" id="ARBA00022989"/>
    </source>
</evidence>
<feature type="transmembrane region" description="Helical" evidence="7">
    <location>
        <begin position="703"/>
        <end position="731"/>
    </location>
</feature>
<evidence type="ECO:0000256" key="1">
    <source>
        <dbReference type="ARBA" id="ARBA00004651"/>
    </source>
</evidence>
<sequence length="831" mass="93395">MFTMRTIAFKLFRAAWLNVLTSISIITIAICLIMTMSVYSWNAHRQMTKDIQALLGKMDIMVGYNPEQHKLLSHTHINDFQTIPDVINVSSVSLAHTIVEHEAHTTFYTVGVENDALVKSRYHFTTNLGLQDVVISENVARIFKKKVGDSLHIAMPQLDGPSQSFIIREVLPTIKGTDSPSMVLLANDVLKTWMPRNDAQTAGMFALLETQSNKATLVGMTLKQLDPTLRVDVMSDYAIFKKNLQALIIFIAVLAVFILLIASVLLLSTFQLLFYKMKEQLMVLRALGASTKQIKKLVQWQLSLINMIGVSLGTTLSLLITKSLLPQLIQWMKVPDAKTDLPVLFVLLIACGSFGLLQLVTQWQVRKSSKLLPLQIATDNEILSLQWTKWKTCITGGMAVVACLLFANAYHMGNGQGALMILFSTLFLCGTLLFIMPYLFSALLKFALTPIRTIAGKEAYLACQQLMPQVRRNMPIILSIIGLMVILTFGSSLLKTVQHNELTSIDSRYETTIKIDNELADPSILPAIIDEIEALPSVTYAYTKSNASYVALQFRNEWLHENFETIDIQKWIQLGKLPAIQGNYKDGIIVTKRFADKYQLVIGDTMTTGTFDETLQRQITTDTVQIIGIALDDYTHYMDIYVDWSSTLAVATKPTIQSIMVETNDTQQTMTELTFLEQRWPALKLTDKETILVQSSEMFFQRWSLFVGVFIILIVATCLGVLQTLLHVIYTKRQDYAIQRLLGLSPNGVIKLILTQVLSFVLYGLAIGSLLGLLLTKMLSLIDDEAHVYYDFLTLGLTSIVFVVATLVVFLWQGYWISRKKLTQEMTTAPL</sequence>
<proteinExistence type="inferred from homology"/>
<dbReference type="Pfam" id="PF12704">
    <property type="entry name" value="MacB_PCD"/>
    <property type="match status" value="1"/>
</dbReference>
<evidence type="ECO:0000256" key="2">
    <source>
        <dbReference type="ARBA" id="ARBA00022475"/>
    </source>
</evidence>
<name>A0ABQ5NKJ7_9BACI</name>
<comment type="similarity">
    <text evidence="6">Belongs to the ABC-4 integral membrane protein family.</text>
</comment>
<feature type="transmembrane region" description="Helical" evidence="7">
    <location>
        <begin position="341"/>
        <end position="360"/>
    </location>
</feature>
<comment type="subcellular location">
    <subcellularLocation>
        <location evidence="1">Cell membrane</location>
        <topology evidence="1">Multi-pass membrane protein</topology>
    </subcellularLocation>
</comment>
<keyword evidence="3 7" id="KW-0812">Transmembrane</keyword>
<feature type="transmembrane region" description="Helical" evidence="7">
    <location>
        <begin position="476"/>
        <end position="494"/>
    </location>
</feature>
<dbReference type="EMBL" id="BRZA01000002">
    <property type="protein sequence ID" value="GLC88884.1"/>
    <property type="molecule type" value="Genomic_DNA"/>
</dbReference>
<dbReference type="InterPro" id="IPR003838">
    <property type="entry name" value="ABC3_permease_C"/>
</dbReference>
<dbReference type="Proteomes" id="UP001065593">
    <property type="component" value="Unassembled WGS sequence"/>
</dbReference>
<evidence type="ECO:0000256" key="3">
    <source>
        <dbReference type="ARBA" id="ARBA00022692"/>
    </source>
</evidence>
<feature type="domain" description="MacB-like periplasmic core" evidence="9">
    <location>
        <begin position="476"/>
        <end position="668"/>
    </location>
</feature>
<organism evidence="10 11">
    <name type="scientific">Lysinibacillus piscis</name>
    <dbReference type="NCBI Taxonomy" id="2518931"/>
    <lineage>
        <taxon>Bacteria</taxon>
        <taxon>Bacillati</taxon>
        <taxon>Bacillota</taxon>
        <taxon>Bacilli</taxon>
        <taxon>Bacillales</taxon>
        <taxon>Bacillaceae</taxon>
        <taxon>Lysinibacillus</taxon>
    </lineage>
</organism>
<feature type="domain" description="ABC3 transporter permease C-terminal" evidence="8">
    <location>
        <begin position="253"/>
        <end position="366"/>
    </location>
</feature>
<feature type="transmembrane region" description="Helical" evidence="7">
    <location>
        <begin position="418"/>
        <end position="440"/>
    </location>
</feature>
<feature type="transmembrane region" description="Helical" evidence="7">
    <location>
        <begin position="752"/>
        <end position="776"/>
    </location>
</feature>
<accession>A0ABQ5NKJ7</accession>
<dbReference type="InterPro" id="IPR050250">
    <property type="entry name" value="Macrolide_Exporter_MacB"/>
</dbReference>
<feature type="transmembrane region" description="Helical" evidence="7">
    <location>
        <begin position="12"/>
        <end position="41"/>
    </location>
</feature>
<reference evidence="10" key="1">
    <citation type="submission" date="2022-08" db="EMBL/GenBank/DDBJ databases">
        <title>Draft genome sequence of Lysinibacillus sp. strain KH24.</title>
        <authorList>
            <person name="Kanbe H."/>
            <person name="Itoh H."/>
        </authorList>
    </citation>
    <scope>NUCLEOTIDE SEQUENCE</scope>
    <source>
        <strain evidence="10">KH24</strain>
    </source>
</reference>
<evidence type="ECO:0000256" key="5">
    <source>
        <dbReference type="ARBA" id="ARBA00023136"/>
    </source>
</evidence>
<feature type="transmembrane region" description="Helical" evidence="7">
    <location>
        <begin position="302"/>
        <end position="321"/>
    </location>
</feature>
<evidence type="ECO:0000256" key="6">
    <source>
        <dbReference type="ARBA" id="ARBA00038076"/>
    </source>
</evidence>
<feature type="domain" description="ABC3 transporter permease C-terminal" evidence="8">
    <location>
        <begin position="709"/>
        <end position="820"/>
    </location>
</feature>
<dbReference type="InterPro" id="IPR025857">
    <property type="entry name" value="MacB_PCD"/>
</dbReference>
<dbReference type="Pfam" id="PF02687">
    <property type="entry name" value="FtsX"/>
    <property type="match status" value="2"/>
</dbReference>
<protein>
    <submittedName>
        <fullName evidence="10">ABC transporter permease</fullName>
    </submittedName>
</protein>
<feature type="transmembrane region" description="Helical" evidence="7">
    <location>
        <begin position="393"/>
        <end position="412"/>
    </location>
</feature>
<dbReference type="PANTHER" id="PTHR30572:SF4">
    <property type="entry name" value="ABC TRANSPORTER PERMEASE YTRF"/>
    <property type="match status" value="1"/>
</dbReference>
<feature type="transmembrane region" description="Helical" evidence="7">
    <location>
        <begin position="788"/>
        <end position="812"/>
    </location>
</feature>
<dbReference type="PANTHER" id="PTHR30572">
    <property type="entry name" value="MEMBRANE COMPONENT OF TRANSPORTER-RELATED"/>
    <property type="match status" value="1"/>
</dbReference>